<evidence type="ECO:0000256" key="20">
    <source>
        <dbReference type="ARBA" id="ARBA00023288"/>
    </source>
</evidence>
<evidence type="ECO:0000256" key="6">
    <source>
        <dbReference type="ARBA" id="ARBA00022691"/>
    </source>
</evidence>
<feature type="compositionally biased region" description="Low complexity" evidence="27">
    <location>
        <begin position="959"/>
        <end position="972"/>
    </location>
</feature>
<dbReference type="InterPro" id="IPR003616">
    <property type="entry name" value="Post-SET_dom"/>
</dbReference>
<dbReference type="GO" id="GO:0016746">
    <property type="term" value="F:acyltransferase activity"/>
    <property type="evidence" value="ECO:0007669"/>
    <property type="project" value="UniProtKB-KW"/>
</dbReference>
<evidence type="ECO:0000256" key="21">
    <source>
        <dbReference type="ARBA" id="ARBA00023315"/>
    </source>
</evidence>
<keyword evidence="7" id="KW-0479">Metal-binding</keyword>
<feature type="compositionally biased region" description="Polar residues" evidence="27">
    <location>
        <begin position="2362"/>
        <end position="2376"/>
    </location>
</feature>
<dbReference type="SMART" id="SM00542">
    <property type="entry name" value="FYRC"/>
    <property type="match status" value="1"/>
</dbReference>
<feature type="compositionally biased region" description="Low complexity" evidence="27">
    <location>
        <begin position="2259"/>
        <end position="2273"/>
    </location>
</feature>
<dbReference type="FunFam" id="2.170.270.10:FF:000003">
    <property type="entry name" value="Histone-lysine N-methyltransferase"/>
    <property type="match status" value="1"/>
</dbReference>
<dbReference type="SUPFAM" id="SSF82199">
    <property type="entry name" value="SET domain"/>
    <property type="match status" value="1"/>
</dbReference>
<dbReference type="FunFam" id="1.10.30.10:FF:000009">
    <property type="entry name" value="Histone-lysine N-methyltransferase"/>
    <property type="match status" value="1"/>
</dbReference>
<feature type="region of interest" description="Disordered" evidence="27">
    <location>
        <begin position="594"/>
        <end position="1121"/>
    </location>
</feature>
<feature type="region of interest" description="Disordered" evidence="27">
    <location>
        <begin position="2249"/>
        <end position="2273"/>
    </location>
</feature>
<feature type="region of interest" description="Disordered" evidence="27">
    <location>
        <begin position="287"/>
        <end position="355"/>
    </location>
</feature>
<feature type="region of interest" description="Disordered" evidence="27">
    <location>
        <begin position="1145"/>
        <end position="1231"/>
    </location>
</feature>
<evidence type="ECO:0000256" key="9">
    <source>
        <dbReference type="ARBA" id="ARBA00022771"/>
    </source>
</evidence>
<dbReference type="PROSITE" id="PS50280">
    <property type="entry name" value="SET"/>
    <property type="match status" value="1"/>
</dbReference>
<dbReference type="Pfam" id="PF05964">
    <property type="entry name" value="FYRN"/>
    <property type="match status" value="1"/>
</dbReference>
<feature type="compositionally biased region" description="Basic residues" evidence="27">
    <location>
        <begin position="3306"/>
        <end position="3319"/>
    </location>
</feature>
<evidence type="ECO:0000256" key="16">
    <source>
        <dbReference type="ARBA" id="ARBA00023139"/>
    </source>
</evidence>
<evidence type="ECO:0000256" key="27">
    <source>
        <dbReference type="SAM" id="MobiDB-lite"/>
    </source>
</evidence>
<keyword evidence="20" id="KW-0449">Lipoprotein</keyword>
<feature type="compositionally biased region" description="Pro residues" evidence="27">
    <location>
        <begin position="3337"/>
        <end position="3351"/>
    </location>
</feature>
<dbReference type="SUPFAM" id="SSF47095">
    <property type="entry name" value="HMG-box"/>
    <property type="match status" value="1"/>
</dbReference>
<evidence type="ECO:0000256" key="23">
    <source>
        <dbReference type="ARBA" id="ARBA00049353"/>
    </source>
</evidence>
<feature type="compositionally biased region" description="Low complexity" evidence="27">
    <location>
        <begin position="668"/>
        <end position="679"/>
    </location>
</feature>
<feature type="compositionally biased region" description="Polar residues" evidence="27">
    <location>
        <begin position="1341"/>
        <end position="1396"/>
    </location>
</feature>
<evidence type="ECO:0000256" key="12">
    <source>
        <dbReference type="ARBA" id="ARBA00022990"/>
    </source>
</evidence>
<keyword evidence="15" id="KW-0238">DNA-binding</keyword>
<keyword evidence="9" id="KW-0863">Zinc-finger</keyword>
<dbReference type="PROSITE" id="PS50868">
    <property type="entry name" value="POST_SET"/>
    <property type="match status" value="1"/>
</dbReference>
<dbReference type="GO" id="GO:0045944">
    <property type="term" value="P:positive regulation of transcription by RNA polymerase II"/>
    <property type="evidence" value="ECO:0007669"/>
    <property type="project" value="TreeGrafter"/>
</dbReference>
<feature type="region of interest" description="Disordered" evidence="27">
    <location>
        <begin position="1709"/>
        <end position="1797"/>
    </location>
</feature>
<evidence type="ECO:0000259" key="29">
    <source>
        <dbReference type="PROSITE" id="PS50868"/>
    </source>
</evidence>
<evidence type="ECO:0000256" key="19">
    <source>
        <dbReference type="ARBA" id="ARBA00023242"/>
    </source>
</evidence>
<dbReference type="EC" id="2.1.1.364" evidence="22"/>
<comment type="catalytic activity">
    <reaction evidence="23">
        <text>L-lysyl(4)-[histone H3] + S-adenosyl-L-methionine = N(6)-methyl-L-lysyl(4)-[histone H3] + S-adenosyl-L-homocysteine + H(+)</text>
        <dbReference type="Rhea" id="RHEA:60264"/>
        <dbReference type="Rhea" id="RHEA-COMP:15543"/>
        <dbReference type="Rhea" id="RHEA-COMP:15547"/>
        <dbReference type="ChEBI" id="CHEBI:15378"/>
        <dbReference type="ChEBI" id="CHEBI:29969"/>
        <dbReference type="ChEBI" id="CHEBI:57856"/>
        <dbReference type="ChEBI" id="CHEBI:59789"/>
        <dbReference type="ChEBI" id="CHEBI:61929"/>
        <dbReference type="EC" id="2.1.1.364"/>
    </reaction>
    <physiologicalReaction direction="left-to-right" evidence="23">
        <dbReference type="Rhea" id="RHEA:60265"/>
    </physiologicalReaction>
</comment>
<feature type="compositionally biased region" description="Polar residues" evidence="27">
    <location>
        <begin position="1751"/>
        <end position="1765"/>
    </location>
</feature>
<keyword evidence="8" id="KW-0677">Repeat</keyword>
<evidence type="ECO:0000256" key="26">
    <source>
        <dbReference type="ARBA" id="ARBA00072631"/>
    </source>
</evidence>
<dbReference type="PANTHER" id="PTHR45888:SF6">
    <property type="entry name" value="HL01030P-RELATED"/>
    <property type="match status" value="1"/>
</dbReference>
<evidence type="ECO:0000256" key="24">
    <source>
        <dbReference type="ARBA" id="ARBA00058707"/>
    </source>
</evidence>
<organism evidence="31">
    <name type="scientific">Petromyzon marinus</name>
    <name type="common">Sea lamprey</name>
    <dbReference type="NCBI Taxonomy" id="7757"/>
    <lineage>
        <taxon>Eukaryota</taxon>
        <taxon>Metazoa</taxon>
        <taxon>Chordata</taxon>
        <taxon>Craniata</taxon>
        <taxon>Vertebrata</taxon>
        <taxon>Cyclostomata</taxon>
        <taxon>Hyperoartia</taxon>
        <taxon>Petromyzontiformes</taxon>
        <taxon>Petromyzontidae</taxon>
        <taxon>Petromyzon</taxon>
    </lineage>
</organism>
<feature type="region of interest" description="Disordered" evidence="27">
    <location>
        <begin position="169"/>
        <end position="257"/>
    </location>
</feature>
<feature type="region of interest" description="Disordered" evidence="27">
    <location>
        <begin position="2341"/>
        <end position="2537"/>
    </location>
</feature>
<name>S4RAT0_PETMA</name>
<evidence type="ECO:0000259" key="28">
    <source>
        <dbReference type="PROSITE" id="PS50280"/>
    </source>
</evidence>
<evidence type="ECO:0000256" key="1">
    <source>
        <dbReference type="ARBA" id="ARBA00004123"/>
    </source>
</evidence>
<feature type="region of interest" description="Disordered" evidence="27">
    <location>
        <begin position="1544"/>
        <end position="1586"/>
    </location>
</feature>
<keyword evidence="6" id="KW-0949">S-adenosyl-L-methionine</keyword>
<keyword evidence="12" id="KW-0007">Acetylation</keyword>
<feature type="region of interest" description="Disordered" evidence="27">
    <location>
        <begin position="3062"/>
        <end position="3100"/>
    </location>
</feature>
<feature type="compositionally biased region" description="Basic and acidic residues" evidence="27">
    <location>
        <begin position="1463"/>
        <end position="1475"/>
    </location>
</feature>
<dbReference type="PROSITE" id="PS51542">
    <property type="entry name" value="FYRN"/>
    <property type="match status" value="1"/>
</dbReference>
<feature type="region of interest" description="Disordered" evidence="27">
    <location>
        <begin position="448"/>
        <end position="479"/>
    </location>
</feature>
<reference evidence="31" key="1">
    <citation type="submission" date="2025-08" db="UniProtKB">
        <authorList>
            <consortium name="Ensembl"/>
        </authorList>
    </citation>
    <scope>IDENTIFICATION</scope>
</reference>
<feature type="compositionally biased region" description="Low complexity" evidence="27">
    <location>
        <begin position="2036"/>
        <end position="2062"/>
    </location>
</feature>
<feature type="region of interest" description="Disordered" evidence="27">
    <location>
        <begin position="2030"/>
        <end position="2075"/>
    </location>
</feature>
<evidence type="ECO:0000256" key="7">
    <source>
        <dbReference type="ARBA" id="ARBA00022723"/>
    </source>
</evidence>
<dbReference type="SMART" id="SM00398">
    <property type="entry name" value="HMG"/>
    <property type="match status" value="1"/>
</dbReference>
<dbReference type="PROSITE" id="PS51543">
    <property type="entry name" value="FYRC"/>
    <property type="match status" value="1"/>
</dbReference>
<dbReference type="HOGENOM" id="CLU_000065_3_1_1"/>
<feature type="compositionally biased region" description="Polar residues" evidence="27">
    <location>
        <begin position="725"/>
        <end position="736"/>
    </location>
</feature>
<keyword evidence="2" id="KW-0488">Methylation</keyword>
<feature type="compositionally biased region" description="Polar residues" evidence="27">
    <location>
        <begin position="1019"/>
        <end position="1041"/>
    </location>
</feature>
<dbReference type="STRING" id="7757.ENSPMAP00000002311"/>
<feature type="compositionally biased region" description="Basic and acidic residues" evidence="27">
    <location>
        <begin position="1160"/>
        <end position="1173"/>
    </location>
</feature>
<evidence type="ECO:0000256" key="10">
    <source>
        <dbReference type="ARBA" id="ARBA00022833"/>
    </source>
</evidence>
<feature type="region of interest" description="Disordered" evidence="27">
    <location>
        <begin position="2859"/>
        <end position="2916"/>
    </location>
</feature>
<feature type="region of interest" description="Disordered" evidence="27">
    <location>
        <begin position="2989"/>
        <end position="3010"/>
    </location>
</feature>
<feature type="region of interest" description="Disordered" evidence="27">
    <location>
        <begin position="3285"/>
        <end position="3354"/>
    </location>
</feature>
<feature type="compositionally biased region" description="Polar residues" evidence="27">
    <location>
        <begin position="2383"/>
        <end position="2395"/>
    </location>
</feature>
<feature type="compositionally biased region" description="Pro residues" evidence="27">
    <location>
        <begin position="845"/>
        <end position="854"/>
    </location>
</feature>
<keyword evidence="11" id="KW-0156">Chromatin regulator</keyword>
<evidence type="ECO:0000256" key="5">
    <source>
        <dbReference type="ARBA" id="ARBA00022679"/>
    </source>
</evidence>
<feature type="compositionally biased region" description="Pro residues" evidence="27">
    <location>
        <begin position="2994"/>
        <end position="3009"/>
    </location>
</feature>
<comment type="function">
    <text evidence="24">Histone methyltransferase that catalyzes methyl group transfer from S-adenosyl-L-methionine to the epsilon-amino group of 'Lys-4' of histone H3 (H3K4). Part of chromatin remodeling machinery predominantly forms H3K4me1 methylation marks at active chromatin sites where transcription and DNA repair take place. Likely plays a redundant role with KMT2D in enriching H3K4me1 mark on primed and active enhancer elements.</text>
</comment>
<feature type="domain" description="Post-SET" evidence="29">
    <location>
        <begin position="3906"/>
        <end position="3922"/>
    </location>
</feature>
<keyword evidence="10" id="KW-0862">Zinc</keyword>
<dbReference type="Pfam" id="PF05965">
    <property type="entry name" value="FYRC"/>
    <property type="match status" value="1"/>
</dbReference>
<evidence type="ECO:0000256" key="13">
    <source>
        <dbReference type="ARBA" id="ARBA00023015"/>
    </source>
</evidence>
<feature type="domain" description="SET" evidence="28">
    <location>
        <begin position="3782"/>
        <end position="3898"/>
    </location>
</feature>
<evidence type="ECO:0000256" key="4">
    <source>
        <dbReference type="ARBA" id="ARBA00022603"/>
    </source>
</evidence>
<dbReference type="InterPro" id="IPR001214">
    <property type="entry name" value="SET_dom"/>
</dbReference>
<evidence type="ECO:0000256" key="2">
    <source>
        <dbReference type="ARBA" id="ARBA00022481"/>
    </source>
</evidence>
<keyword evidence="21" id="KW-0012">Acyltransferase</keyword>
<evidence type="ECO:0000256" key="17">
    <source>
        <dbReference type="ARBA" id="ARBA00023159"/>
    </source>
</evidence>
<dbReference type="GO" id="GO:0003677">
    <property type="term" value="F:DNA binding"/>
    <property type="evidence" value="ECO:0007669"/>
    <property type="project" value="UniProtKB-KW"/>
</dbReference>
<evidence type="ECO:0000256" key="3">
    <source>
        <dbReference type="ARBA" id="ARBA00022553"/>
    </source>
</evidence>
<keyword evidence="5" id="KW-0808">Transferase</keyword>
<reference evidence="31" key="2">
    <citation type="submission" date="2025-09" db="UniProtKB">
        <authorList>
            <consortium name="Ensembl"/>
        </authorList>
    </citation>
    <scope>IDENTIFICATION</scope>
</reference>
<feature type="compositionally biased region" description="Polar residues" evidence="27">
    <location>
        <begin position="1183"/>
        <end position="1192"/>
    </location>
</feature>
<feature type="compositionally biased region" description="Polar residues" evidence="27">
    <location>
        <begin position="3285"/>
        <end position="3295"/>
    </location>
</feature>
<evidence type="ECO:0000256" key="22">
    <source>
        <dbReference type="ARBA" id="ARBA00023620"/>
    </source>
</evidence>
<keyword evidence="4" id="KW-0489">Methyltransferase</keyword>
<accession>S4RAT0</accession>
<feature type="compositionally biased region" description="Pro residues" evidence="27">
    <location>
        <begin position="714"/>
        <end position="724"/>
    </location>
</feature>
<feature type="compositionally biased region" description="Polar residues" evidence="27">
    <location>
        <begin position="632"/>
        <end position="652"/>
    </location>
</feature>
<feature type="compositionally biased region" description="Basic and acidic residues" evidence="27">
    <location>
        <begin position="1544"/>
        <end position="1560"/>
    </location>
</feature>
<feature type="compositionally biased region" description="Basic and acidic residues" evidence="27">
    <location>
        <begin position="319"/>
        <end position="334"/>
    </location>
</feature>
<feature type="compositionally biased region" description="Polar residues" evidence="27">
    <location>
        <begin position="2513"/>
        <end position="2529"/>
    </location>
</feature>
<dbReference type="CDD" id="cd19171">
    <property type="entry name" value="SET_KMT2C_2D"/>
    <property type="match status" value="1"/>
</dbReference>
<feature type="compositionally biased region" description="Polar residues" evidence="27">
    <location>
        <begin position="894"/>
        <end position="911"/>
    </location>
</feature>
<feature type="compositionally biased region" description="Basic and acidic residues" evidence="27">
    <location>
        <begin position="1425"/>
        <end position="1437"/>
    </location>
</feature>
<dbReference type="SMART" id="SM00541">
    <property type="entry name" value="FYRN"/>
    <property type="match status" value="1"/>
</dbReference>
<dbReference type="InterPro" id="IPR003888">
    <property type="entry name" value="FYrich_N"/>
</dbReference>
<dbReference type="Pfam" id="PF13771">
    <property type="entry name" value="zf-HC5HC2H"/>
    <property type="match status" value="1"/>
</dbReference>
<feature type="region of interest" description="Disordered" evidence="27">
    <location>
        <begin position="2657"/>
        <end position="2750"/>
    </location>
</feature>
<dbReference type="InterPro" id="IPR046341">
    <property type="entry name" value="SET_dom_sf"/>
</dbReference>
<feature type="compositionally biased region" description="Polar residues" evidence="27">
    <location>
        <begin position="3086"/>
        <end position="3096"/>
    </location>
</feature>
<dbReference type="PANTHER" id="PTHR45888">
    <property type="entry name" value="HL01030P-RELATED"/>
    <property type="match status" value="1"/>
</dbReference>
<dbReference type="InterPro" id="IPR003889">
    <property type="entry name" value="FYrich_C"/>
</dbReference>
<evidence type="ECO:0000256" key="18">
    <source>
        <dbReference type="ARBA" id="ARBA00023163"/>
    </source>
</evidence>
<dbReference type="Pfam" id="PF00856">
    <property type="entry name" value="SET"/>
    <property type="match status" value="1"/>
</dbReference>
<evidence type="ECO:0000256" key="11">
    <source>
        <dbReference type="ARBA" id="ARBA00022853"/>
    </source>
</evidence>
<feature type="compositionally biased region" description="Basic and acidic residues" evidence="27">
    <location>
        <begin position="1111"/>
        <end position="1121"/>
    </location>
</feature>
<dbReference type="SMART" id="SM00317">
    <property type="entry name" value="SET"/>
    <property type="match status" value="1"/>
</dbReference>
<dbReference type="CDD" id="cd15666">
    <property type="entry name" value="ePHD2_KMT2C_like"/>
    <property type="match status" value="1"/>
</dbReference>
<sequence length="3922" mass="427172">RWVHASCENLLLEDAVEEAADQGFDCSACRPFVTVPQEPVTPIVPCIKIKEPEPPKVYSRDGVYLTETGLTQLQSLLVPPVPRKQRRPKLRLKLPGQPDLVTELQSPIELHPQSNPLEQEPLPDDIKGGECQAETMECDNKSETFTSPERETQEDSAVLCSKEVDSVKKRKRNPYRPGIGGFMVRHRGRGGAMRGRGVSRRGTGGARSDSLTSPVASDIGRSDDVTSEHLPETPMDEITATPEPIEKQKQRRWRKKKSALEDAFPTYLQEAFFGKGLLDTSKEKRSSLDLFSDEESAQPSEGPQQKPTPPAQSETPEVVARDEAGPTVKADQRGPEGPAAAAAATQRGQQLRAEPLDSLLGTSDLDRIVTDELAKIEAKDVADLFSAISPAGGSQPQPPVQNTHGTPNAHACLTAFVCVHMHSSNFPAHGRSEPSPMMPQASFPEFREKVSSFSPSSNPASPWSAAGAPPAVAGEGEGDGLSYNQRNILKWEKDELLGEMATTSPVLYANINFPNLKTEYPGADWPTRAKQIAKLWRKASASEKAPFLQKARDNRAAVRISKAQRAAWQQLRLQSKQQAKLEATQRLEMAKQEQLLQQRQPQGGQTDSQETSPARGETSADGRVTPQLKHMSPSSNMFVRPQTPGTPTSFSQGDVFVKPQAPGPSRLSSQGSQSPAQSPVNSRPNSPFDTYSKMPGTPRPSSHGDMPAELCPNSPDPFLRPRPPGSTSMEPCSSGNIGVMRQRQPLTPRPNSLQMKILPGQGVSPSAIGPSNHEANQVFKAPLPPHMGPSTPSSPRAGSHDRPSMPQRTVEQSMQMPPSPTRQMAGDPYAQQPHTPRPMMIDPYSQPPLTPRPPNIESFAHPQQVSQSTPYSHHQSTYRSSHGELYPQQRLPPGQTSANDPYSHQPATTRPVQIDPYLQSSSTPQVSSAAQYSQRQNSTNPPVYSGYNIPPCSPRHPSIDQSMSSPQPSQASNLAPMQCMQPLQGPRMMVMARFPSPASKPGPEMPHHKDPNLQPAVSAGQQNIGCQSPQTSGSATPQESIGQPKPLGSGGMGDHQALSAPMQPQGLGSSHAVPSIPTSQFGPQPPAVLQLKESPGGAASTEQQSMGAAPHDAELEKQKQRQKLRELLIRQQQQRKALHQEKALQEQMVVEGGSIPLRHWPQDDGAHQHEPPHNKPPPPYPSQTPFGGQRNFSELEGLEFRNAGPSPQYNSPGSFPQQFQVHTIPPHGHPPNSPQFIELRHNAPIYRIRPPFSGIPQQHRAMIDSRQQMQSRPQGAQYAHAYRPPMNPHIPLSEPTVSASQGLTVGAELSNPALPLHHGSQQQPTSTMPQQIVQMMQQQQHPSNPTMPQQQQQSVPLMRQQSANIMSAQQSQNASMVQPQSTEPQQTDECTQQEILTKTAPEKGVAPTTQQPEAAPTSESVVEQHTSDVKPGDLGDKELDDLAAVKALGDEDDDLENLTLDPIDGKGGESDLDTHLDDLLMKGGEFDLLAYTDPELGMTDKRDMFNEQLGLGDPVEEKKACSSSSLLPDSVSSVVKEEVVPTCKDDCKESDPKLNSKESDSSVVTSCTNKNETQSTVSAVSSSDPLEQTAKSVNVLSKNKQSQGSTHYNTPPQQISELDKVHIVNKSNQISTVSKPLNPSPTSSCVGIRQPVNNQHDMGSSQIPVGSPANVHHMTLSSKPYQHMNITPMSCTSNSHQIPVGSPVSVALGSPAHGQQKSAHLATVGSPAPGQQRLAMNSPHPTVGSPHFTVGSPSSQKQINLQQPGVNPGMPPAMPPGHQGPFTPSHSLPPPSQMSLQKEKSLLLDEQPLLLQDLVEQEKKEQQRQQMQAMLQQQQQRQQSITGSMFPNIDLDKFTPDDITDPIAKAKMVALKGINKVMTQGAMVVPSIARPRIPVMTQQIMGSSDPPPSSGQQIEVGGSSMMQMARPNPPTFGAVMTDADVGQYREWLLHTQALLQMQQKFLEDQIGAHRKSKKALSAKQRTAKKAGRELAEKDAEQLKNVTEQQSMVQKQLEQLRKQQKEHAELIEEFRTKHQQAHASGASSAGMSGALQGPPNMMPMGPGQQAGMGPLGPGQQPGMRPMMPGQQANMRPMGSIHQQGMSPMGPGSQQGMAGMAAGLQQGMGPMGLSLRHMGPGHQQGMRQMMPGQQQAMMSLGPMGPGQQLSMMLLGQMGPDQQQGMRLIGPGQQQGMGSQGQMGPGQQQSMRLLGPGPQQGMPPMGQMVPGQQQVIRMMGPGQQQGLGSMVQMGPGQQQGMGQMGPGQQQGMRHMGPGQQQGMRQLISGQQQGMRPMGQMGPGQHLGMNQMMGVSQQGSGQFGPGQQQGMRLMGPAQQPIGAMGQIGPGQQHTMRQMGPGPQQGMGPGSQHNEMGQNPSSVHFQSMGAMGNQQVTGQRQHTSVGGMEPALPKNKACAAGKQSPVSEVLSKPPYTDVADCQKGEKSNSLPNVIPTSTQAINPAPSNKQQGFSGSSQSRNMFLQSHPGVQAVPSGQGKNDGHVTPDPVHTPGTGGHMADSPSRVSSDGATNLGSTNQEQADESKPIGMMVSGTENMKTEASASENYEVEFQKQPNIVSSAQSEVTDGPLRHQAMLSAIQVQSNQPTIHLERAQQQQHQQRFMGPGHLAHGQMSRQQQHLMMGGPEMVHPGQGGIYPYRPGFPGNGAMFQQHVGPSGPRGPHQRLPFNPGMAFPGQPPRQPGTPGSNPSIPSTPTTPSTPFANELGHGPHPGTPMVLQSPGSSGIGPHQMVPHSPGSHYSHSLGRPMPAGITRMVHEPFSAQDGMHHLQLKPEQMELGSCGGAQRPMGMMTGATGMSLTQFGAVPIRSMSTVDSSMVETKSESGNELLKKLLQARHVRLQNQMGCAHEGMERKREVKGNAEWRRDGREDVDTEPDPSCPEQRMRKVPKGVGKGATRKKRKKEEEEKWKPYTSTDALMSQLKQQLALLPLIEPTIKVNLGLFPPHGSNRLNGDSQLKGSFGSAVLDGVPDYYTELIFKQTNLSNPPTPPASLPPTPPPPGTRQKLLNGFATAEELTGVCLCHGKDVSLRQSSQYPTHIASSIKRVRTLLNLPRQPSMWPHSRPQEAPGERESPDSIIFTSSPESVTGTEPPRFPVMDERPDTSASPVIPLLPSAGTDTVLDLRGFQPWPLLSMLGLGLNPSLPLTTPQPYNSNDHVSVTLTLSTNAADDINRVVSAVAHLLRVAVPNSYEYSDCPVQRLPTHPLLGTMHPGQHTEHADKWNNPITRPSWLKECCVILVGWKGKTVLPVIFLLMLCVSLNRAPPVFLKPPTKRSCSAAATATHSMQQPCRPPSARPRSNVHSKSHKPRAPRAVHAADMPEEPRLACSPARPPMSSPPRAPPRPIIVQPPACKKWKGVRWKKWRLQVTVLSHSGVLRPPSEDEIEELMRKLGTSLRPEPAPPDMRSCSFCHLQGDGATDGPARLLNLDLDIWVHLNCALWSSEVYETQAGALINVEGARRRGLGTKCGACLRMGATTSCNRPRCPNVYHFACALRMRCMFFKDKTVLCPAHRPRSSTGQELGCFAVLRRVYVQRDEVRQLASLVRRGPMGGGTFRVGSLLFHALGQILPGQASSPYFHSRTALYPIGYQATRLYWSTRYTNKRCRYLCSVSEAEGRPQFTVRIVEQGHEDLVHAASTPQGVWDKILEPVVRLRKGAEMLRLFPDYMRGEEMFGLTVQAVLRITESLPGVECCQNYMFRYGRHPLMELPLAVNPSGCARTEPRLRSHFKRPHTLNSSSNSKSFQSTMSGELSAPYSKQFVYSKSSQYRRMKTEWKINVYLARSRIQGLGLYASRDIEKHTMVIEYIGEIIRNEVANRHEKLYESTNRGVYMFRLDSEHVIDATITGGPARYINHSCAPNCVAELVTFDRENKIIISSCRRIQKGEELTYDYLFDFEDDQNKIPCHCGAINCRKWMN</sequence>
<feature type="compositionally biased region" description="Polar residues" evidence="27">
    <location>
        <begin position="861"/>
        <end position="880"/>
    </location>
</feature>
<feature type="compositionally biased region" description="Polar residues" evidence="27">
    <location>
        <begin position="1205"/>
        <end position="1221"/>
    </location>
</feature>
<feature type="compositionally biased region" description="Low complexity" evidence="27">
    <location>
        <begin position="594"/>
        <end position="605"/>
    </location>
</feature>
<dbReference type="FunFam" id="3.30.160.360:FF:000001">
    <property type="entry name" value="Histone-lysine N-methyltransferase"/>
    <property type="match status" value="1"/>
</dbReference>
<dbReference type="PROSITE" id="PS51805">
    <property type="entry name" value="EPHD"/>
    <property type="match status" value="1"/>
</dbReference>
<dbReference type="GO" id="GO:0003713">
    <property type="term" value="F:transcription coactivator activity"/>
    <property type="evidence" value="ECO:0007669"/>
    <property type="project" value="TreeGrafter"/>
</dbReference>
<comment type="subcellular location">
    <subcellularLocation>
        <location evidence="1">Nucleus</location>
    </subcellularLocation>
</comment>
<dbReference type="Gene3D" id="2.170.270.10">
    <property type="entry name" value="SET domain"/>
    <property type="match status" value="1"/>
</dbReference>
<dbReference type="Ensembl" id="ENSPMAT00000002322.1">
    <property type="protein sequence ID" value="ENSPMAP00000002311.1"/>
    <property type="gene ID" value="ENSPMAG00000002099.1"/>
</dbReference>
<feature type="compositionally biased region" description="Polar residues" evidence="27">
    <location>
        <begin position="680"/>
        <end position="689"/>
    </location>
</feature>
<dbReference type="GeneTree" id="ENSGT00940000156707"/>
<feature type="compositionally biased region" description="Polar residues" evidence="27">
    <location>
        <begin position="1407"/>
        <end position="1424"/>
    </location>
</feature>
<dbReference type="GO" id="GO:0044666">
    <property type="term" value="C:MLL3/4 complex"/>
    <property type="evidence" value="ECO:0007669"/>
    <property type="project" value="TreeGrafter"/>
</dbReference>
<feature type="compositionally biased region" description="Low complexity" evidence="27">
    <location>
        <begin position="2692"/>
        <end position="2710"/>
    </location>
</feature>
<keyword evidence="19" id="KW-0539">Nucleus</keyword>
<dbReference type="InterPro" id="IPR009071">
    <property type="entry name" value="HMG_box_dom"/>
</dbReference>
<keyword evidence="18" id="KW-0804">Transcription</keyword>
<keyword evidence="13" id="KW-0805">Transcription regulation</keyword>
<evidence type="ECO:0000313" key="31">
    <source>
        <dbReference type="Ensembl" id="ENSPMAP00000002311.1"/>
    </source>
</evidence>
<dbReference type="OMA" id="NPHDGYP"/>
<dbReference type="InterPro" id="IPR036910">
    <property type="entry name" value="HMG_box_dom_sf"/>
</dbReference>
<dbReference type="Gene3D" id="3.30.160.360">
    <property type="match status" value="1"/>
</dbReference>
<evidence type="ECO:0000256" key="15">
    <source>
        <dbReference type="ARBA" id="ARBA00023125"/>
    </source>
</evidence>
<evidence type="ECO:0000259" key="30">
    <source>
        <dbReference type="PROSITE" id="PS51805"/>
    </source>
</evidence>
<evidence type="ECO:0000256" key="25">
    <source>
        <dbReference type="ARBA" id="ARBA00065668"/>
    </source>
</evidence>
<feature type="compositionally biased region" description="Basic and acidic residues" evidence="27">
    <location>
        <begin position="220"/>
        <end position="231"/>
    </location>
</feature>
<dbReference type="SMART" id="SM00508">
    <property type="entry name" value="PostSET"/>
    <property type="match status" value="1"/>
</dbReference>
<feature type="region of interest" description="Disordered" evidence="27">
    <location>
        <begin position="1333"/>
        <end position="1475"/>
    </location>
</feature>
<dbReference type="InterPro" id="IPR034732">
    <property type="entry name" value="EPHD"/>
</dbReference>
<feature type="compositionally biased region" description="Basic and acidic residues" evidence="27">
    <location>
        <begin position="2859"/>
        <end position="2879"/>
    </location>
</feature>
<keyword evidence="3" id="KW-0597">Phosphoprotein</keyword>
<feature type="compositionally biased region" description="Low complexity" evidence="27">
    <location>
        <begin position="451"/>
        <end position="471"/>
    </location>
</feature>
<dbReference type="FunFam" id="3.30.40.10:FF:000002">
    <property type="entry name" value="Histone-lysine N-methyltransferase"/>
    <property type="match status" value="1"/>
</dbReference>
<dbReference type="InterPro" id="IPR013083">
    <property type="entry name" value="Znf_RING/FYVE/PHD"/>
</dbReference>
<dbReference type="Gene3D" id="1.10.30.10">
    <property type="entry name" value="High mobility group box domain"/>
    <property type="match status" value="1"/>
</dbReference>
<comment type="subunit">
    <text evidence="25">Component of the MLL3 complex (also named ASCOM complex), at least composed of catalytic subunit KMT2C/MLL3, ASH2L, RBBP5, WDR5, NCOA6, DPY30, KDM6A, PAXIP1/PTIP, PAGR1 and alpha- and beta-tubulin. Forms a core complex with the evolutionary conserved subcomplex WRAD composed of WDR5, RBBP5, ASH2L/ASH2 and DPY30 subunits; WRAD differentially stimulates the methyltransferase activity. Interacts (via WIN motif) with WDR5.</text>
</comment>
<feature type="domain" description="PHD-type" evidence="30">
    <location>
        <begin position="3411"/>
        <end position="3519"/>
    </location>
</feature>
<dbReference type="GO" id="GO:0008270">
    <property type="term" value="F:zinc ion binding"/>
    <property type="evidence" value="ECO:0007669"/>
    <property type="project" value="UniProtKB-KW"/>
</dbReference>
<keyword evidence="16" id="KW-0564">Palmitate</keyword>
<keyword evidence="17" id="KW-0010">Activator</keyword>
<feature type="compositionally biased region" description="Polar residues" evidence="27">
    <location>
        <begin position="806"/>
        <end position="816"/>
    </location>
</feature>
<protein>
    <recommendedName>
        <fullName evidence="26">Histone-lysine N-methyltransferase 2C</fullName>
        <ecNumber evidence="22">2.1.1.364</ecNumber>
    </recommendedName>
</protein>
<feature type="compositionally biased region" description="Polar residues" evidence="27">
    <location>
        <begin position="297"/>
        <end position="315"/>
    </location>
</feature>
<feature type="compositionally biased region" description="Polar residues" evidence="27">
    <location>
        <begin position="918"/>
        <end position="942"/>
    </location>
</feature>
<dbReference type="GO" id="GO:0140945">
    <property type="term" value="F:histone H3K4 monomethyltransferase activity"/>
    <property type="evidence" value="ECO:0007669"/>
    <property type="project" value="UniProtKB-EC"/>
</dbReference>
<feature type="compositionally biased region" description="Polar residues" evidence="27">
    <location>
        <begin position="1561"/>
        <end position="1586"/>
    </location>
</feature>
<proteinExistence type="predicted"/>
<feature type="compositionally biased region" description="Polar residues" evidence="27">
    <location>
        <begin position="2438"/>
        <end position="2474"/>
    </location>
</feature>
<dbReference type="Gene3D" id="3.30.40.10">
    <property type="entry name" value="Zinc/RING finger domain, C3HC4 (zinc finger)"/>
    <property type="match status" value="1"/>
</dbReference>
<evidence type="ECO:0000256" key="14">
    <source>
        <dbReference type="ARBA" id="ARBA00023054"/>
    </source>
</evidence>
<dbReference type="GO" id="GO:0032259">
    <property type="term" value="P:methylation"/>
    <property type="evidence" value="ECO:0007669"/>
    <property type="project" value="UniProtKB-KW"/>
</dbReference>
<evidence type="ECO:0000256" key="8">
    <source>
        <dbReference type="ARBA" id="ARBA00022737"/>
    </source>
</evidence>
<keyword evidence="14" id="KW-0175">Coiled coil</keyword>